<proteinExistence type="predicted"/>
<evidence type="ECO:0000313" key="1">
    <source>
        <dbReference type="EMBL" id="HGD13169.1"/>
    </source>
</evidence>
<protein>
    <submittedName>
        <fullName evidence="1">Tetratricopeptide repeat protein</fullName>
    </submittedName>
</protein>
<organism evidence="1">
    <name type="scientific">candidate division WOR-3 bacterium</name>
    <dbReference type="NCBI Taxonomy" id="2052148"/>
    <lineage>
        <taxon>Bacteria</taxon>
        <taxon>Bacteria division WOR-3</taxon>
    </lineage>
</organism>
<name>A0A7V3PTD7_UNCW3</name>
<dbReference type="SUPFAM" id="SSF48452">
    <property type="entry name" value="TPR-like"/>
    <property type="match status" value="1"/>
</dbReference>
<dbReference type="AlphaFoldDB" id="A0A7V3PTD7"/>
<accession>A0A7V3PTD7</accession>
<sequence>MKLAERYLIQGLRLDPNYTVIRLDLARVYLKQGRKSEARAQLQLVLKTTKPTYPADFYLEDKPAAEKLLKQLESEN</sequence>
<comment type="caution">
    <text evidence="1">The sequence shown here is derived from an EMBL/GenBank/DDBJ whole genome shotgun (WGS) entry which is preliminary data.</text>
</comment>
<gene>
    <name evidence="1" type="ORF">ENX16_03725</name>
</gene>
<reference evidence="1" key="1">
    <citation type="journal article" date="2020" name="mSystems">
        <title>Genome- and Community-Level Interaction Insights into Carbon Utilization and Element Cycling Functions of Hydrothermarchaeota in Hydrothermal Sediment.</title>
        <authorList>
            <person name="Zhou Z."/>
            <person name="Liu Y."/>
            <person name="Xu W."/>
            <person name="Pan J."/>
            <person name="Luo Z.H."/>
            <person name="Li M."/>
        </authorList>
    </citation>
    <scope>NUCLEOTIDE SEQUENCE [LARGE SCALE GENOMIC DNA]</scope>
    <source>
        <strain evidence="1">SpSt-914</strain>
    </source>
</reference>
<dbReference type="Gene3D" id="1.25.40.10">
    <property type="entry name" value="Tetratricopeptide repeat domain"/>
    <property type="match status" value="1"/>
</dbReference>
<dbReference type="Pfam" id="PF14559">
    <property type="entry name" value="TPR_19"/>
    <property type="match status" value="1"/>
</dbReference>
<dbReference type="EMBL" id="DTMZ01000086">
    <property type="protein sequence ID" value="HGD13169.1"/>
    <property type="molecule type" value="Genomic_DNA"/>
</dbReference>
<dbReference type="InterPro" id="IPR011990">
    <property type="entry name" value="TPR-like_helical_dom_sf"/>
</dbReference>